<evidence type="ECO:0000259" key="14">
    <source>
        <dbReference type="Pfam" id="PF15924"/>
    </source>
</evidence>
<dbReference type="GO" id="GO:0004377">
    <property type="term" value="F:GDP-Man:Man(3)GlcNAc(2)-PP-Dol alpha-1,2-mannosyltransferase activity"/>
    <property type="evidence" value="ECO:0007669"/>
    <property type="project" value="UniProtKB-UniRule"/>
</dbReference>
<dbReference type="InterPro" id="IPR038013">
    <property type="entry name" value="ALG11"/>
</dbReference>
<sequence length="556" mass="60812">MRPNWEERGDAGWPAASLLPWVDAAKRWLANTFWLSLVAPAVILFLPLPLLGPGVLVLWPVLALSGLAVFLAVRTYVKRALSQPLQGTVGFFHPNADGGGGGERVLWCAVAAIQQADPNLQIIIYSGEKLSAVDLAQHTGAKFNLQVQPTFQVVHLKNVGLLDPLRYPRFTLIGQAVGSVRLAYQALSTVVPEVFVDSCGWAFVYPLARMAGCKVVAYVHYPTVSTDMLRRVRDRSAAFNNNQQVAASAAKSLVKLVYYYVFAWLYGMAGGFANAVMVNSSWTQAHIRQLWWRIPPPRRVFPPCDTTALQALPLDRKLKRLYLVSVAQFRPEKNQQLQLRAFALARRQAQSHPTDASEAVLAARLVLVGGCRDAGEEARLQELRALCVALGIQDHVDFVTNASFQQLRELLAGAVGGLHTMLDEHFGISIVEYMAAGVVPIAHDSGGPRMDIVKAEVGPSGVQVTGYRCSTQEAYADAIAEVLSMGQVSRLKIAAAARRRAAQFSDERFQQGFLESLQLILPSHSLLTSDNYSDWVQVQRANGGHPRSPTATDLAS</sequence>
<dbReference type="GO" id="GO:0005789">
    <property type="term" value="C:endoplasmic reticulum membrane"/>
    <property type="evidence" value="ECO:0007669"/>
    <property type="project" value="UniProtKB-SubCell"/>
</dbReference>
<accession>A0AAW1PTF0</accession>
<feature type="domain" description="ALG11 mannosyltransferase N-terminal" evidence="14">
    <location>
        <begin position="87"/>
        <end position="291"/>
    </location>
</feature>
<comment type="caution">
    <text evidence="15">The sequence shown here is derived from an EMBL/GenBank/DDBJ whole genome shotgun (WGS) entry which is preliminary data.</text>
</comment>
<keyword evidence="16" id="KW-1185">Reference proteome</keyword>
<protein>
    <recommendedName>
        <fullName evidence="4 12">GDP-Man:Man(3)GlcNAc(2)-PP-Dol alpha-1,2-mannosyltransferase</fullName>
        <ecNumber evidence="3 12">2.4.1.131</ecNumber>
    </recommendedName>
</protein>
<evidence type="ECO:0000259" key="13">
    <source>
        <dbReference type="Pfam" id="PF00534"/>
    </source>
</evidence>
<dbReference type="InterPro" id="IPR031814">
    <property type="entry name" value="ALG11_N"/>
</dbReference>
<evidence type="ECO:0000313" key="15">
    <source>
        <dbReference type="EMBL" id="KAK9811429.1"/>
    </source>
</evidence>
<feature type="transmembrane region" description="Helical" evidence="12">
    <location>
        <begin position="257"/>
        <end position="278"/>
    </location>
</feature>
<gene>
    <name evidence="15" type="ORF">WJX72_003813</name>
</gene>
<comment type="similarity">
    <text evidence="12">Belongs to the glycosyltransferase group 1 family. Glycosyltransferase 4 subfamily.</text>
</comment>
<dbReference type="EC" id="2.4.1.131" evidence="3 12"/>
<keyword evidence="5 12" id="KW-0328">Glycosyltransferase</keyword>
<evidence type="ECO:0000313" key="16">
    <source>
        <dbReference type="Proteomes" id="UP001489004"/>
    </source>
</evidence>
<name>A0AAW1PTF0_9CHLO</name>
<dbReference type="InterPro" id="IPR001296">
    <property type="entry name" value="Glyco_trans_1"/>
</dbReference>
<feature type="transmembrane region" description="Helical" evidence="12">
    <location>
        <begin position="56"/>
        <end position="77"/>
    </location>
</feature>
<comment type="function">
    <text evidence="12">GDP-Man:Man(3)GlcNAc(2)-PP-Dol alpha-1,2-mannosyltransferase that operates in the biosynthetic pathway of dolichol-linked oligosaccharides, the glycan precursors employed in protein asparagine (N)-glycosylation. The assembly of dolichol-linked oligosaccharides begins on the cytosolic side of the endoplasmic reticulum membrane and finishes in its lumen. The sequential addition of sugars to dolichol pyrophosphate produces dolichol-linked oligosaccharides containing fourteen sugars, including two GlcNAcs, nine mannoses and three glucoses. Once assembled, the oligosaccharide is transferred from the lipid to nascent proteins by oligosaccharyltransferases. Catalyzes, on the cytoplasmic face of the endoplasmic reticulum, the addition of the fourth and fifth mannose residues to the dolichol-linked oligosaccharide chain, to produce Man(5)GlcNAc(2)-PP-dolichol core oligosaccharide.</text>
</comment>
<feature type="transmembrane region" description="Helical" evidence="12">
    <location>
        <begin position="28"/>
        <end position="50"/>
    </location>
</feature>
<feature type="domain" description="Glycosyl transferase family 1" evidence="13">
    <location>
        <begin position="317"/>
        <end position="499"/>
    </location>
</feature>
<evidence type="ECO:0000256" key="1">
    <source>
        <dbReference type="ARBA" id="ARBA00004389"/>
    </source>
</evidence>
<evidence type="ECO:0000256" key="6">
    <source>
        <dbReference type="ARBA" id="ARBA00022679"/>
    </source>
</evidence>
<dbReference type="PANTHER" id="PTHR45919">
    <property type="entry name" value="GDP-MAN:MAN(3)GLCNAC(2)-PP-DOL ALPHA-1,2-MANNOSYLTRANSFERASE"/>
    <property type="match status" value="1"/>
</dbReference>
<dbReference type="GO" id="GO:0006487">
    <property type="term" value="P:protein N-linked glycosylation"/>
    <property type="evidence" value="ECO:0007669"/>
    <property type="project" value="TreeGrafter"/>
</dbReference>
<keyword evidence="7 12" id="KW-0812">Transmembrane</keyword>
<evidence type="ECO:0000256" key="8">
    <source>
        <dbReference type="ARBA" id="ARBA00022824"/>
    </source>
</evidence>
<keyword evidence="9 12" id="KW-1133">Transmembrane helix</keyword>
<dbReference type="PANTHER" id="PTHR45919:SF1">
    <property type="entry name" value="GDP-MAN:MAN(3)GLCNAC(2)-PP-DOL ALPHA-1,2-MANNOSYLTRANSFERASE"/>
    <property type="match status" value="1"/>
</dbReference>
<dbReference type="Gene3D" id="3.40.50.2000">
    <property type="entry name" value="Glycogen Phosphorylase B"/>
    <property type="match status" value="1"/>
</dbReference>
<dbReference type="EMBL" id="JALJOR010000009">
    <property type="protein sequence ID" value="KAK9811429.1"/>
    <property type="molecule type" value="Genomic_DNA"/>
</dbReference>
<evidence type="ECO:0000256" key="2">
    <source>
        <dbReference type="ARBA" id="ARBA00004922"/>
    </source>
</evidence>
<evidence type="ECO:0000256" key="10">
    <source>
        <dbReference type="ARBA" id="ARBA00023136"/>
    </source>
</evidence>
<evidence type="ECO:0000256" key="11">
    <source>
        <dbReference type="ARBA" id="ARBA00045065"/>
    </source>
</evidence>
<comment type="catalytic activity">
    <reaction evidence="11 12">
        <text>an alpha-D-Man-(1-&gt;3)-[alpha-D-Man-(1-&gt;6)]-beta-D-Man-(1-&gt;4)-beta-D-GlcNAc-(1-&gt;4)-alpha-D-GlcNAc-diphospho-di-trans,poly-cis-dolichol + 2 GDP-alpha-D-mannose = an alpha-D-Man-(1-&gt;2)-alpha-D-Man-(1-&gt;2)-alpha-D-Man-(1-&gt;3)-[alpha-D-Man-(1-&gt;6)]-beta-D-Man-(1-&gt;4)-beta-D-GlcNAc-(1-&gt;4)-alpha-D-GlcNAc-diphospho-di-trans,poly-cis-dolichol + 2 GDP + 2 H(+)</text>
        <dbReference type="Rhea" id="RHEA:29523"/>
        <dbReference type="Rhea" id="RHEA-COMP:19515"/>
        <dbReference type="Rhea" id="RHEA-COMP:19516"/>
        <dbReference type="ChEBI" id="CHEBI:15378"/>
        <dbReference type="ChEBI" id="CHEBI:57527"/>
        <dbReference type="ChEBI" id="CHEBI:58189"/>
        <dbReference type="ChEBI" id="CHEBI:132511"/>
        <dbReference type="ChEBI" id="CHEBI:132515"/>
        <dbReference type="EC" id="2.4.1.131"/>
    </reaction>
    <physiologicalReaction direction="left-to-right" evidence="11 12">
        <dbReference type="Rhea" id="RHEA:29524"/>
    </physiologicalReaction>
</comment>
<dbReference type="AlphaFoldDB" id="A0AAW1PTF0"/>
<evidence type="ECO:0000256" key="12">
    <source>
        <dbReference type="RuleBase" id="RU367051"/>
    </source>
</evidence>
<evidence type="ECO:0000256" key="4">
    <source>
        <dbReference type="ARBA" id="ARBA00022018"/>
    </source>
</evidence>
<proteinExistence type="inferred from homology"/>
<keyword evidence="10 12" id="KW-0472">Membrane</keyword>
<organism evidence="15 16">
    <name type="scientific">[Myrmecia] bisecta</name>
    <dbReference type="NCBI Taxonomy" id="41462"/>
    <lineage>
        <taxon>Eukaryota</taxon>
        <taxon>Viridiplantae</taxon>
        <taxon>Chlorophyta</taxon>
        <taxon>core chlorophytes</taxon>
        <taxon>Trebouxiophyceae</taxon>
        <taxon>Trebouxiales</taxon>
        <taxon>Trebouxiaceae</taxon>
        <taxon>Myrmecia</taxon>
    </lineage>
</organism>
<dbReference type="SUPFAM" id="SSF53756">
    <property type="entry name" value="UDP-Glycosyltransferase/glycogen phosphorylase"/>
    <property type="match status" value="1"/>
</dbReference>
<dbReference type="CDD" id="cd03806">
    <property type="entry name" value="GT4_ALG11-like"/>
    <property type="match status" value="1"/>
</dbReference>
<evidence type="ECO:0000256" key="3">
    <source>
        <dbReference type="ARBA" id="ARBA00012645"/>
    </source>
</evidence>
<dbReference type="Pfam" id="PF15924">
    <property type="entry name" value="ALG11_N"/>
    <property type="match status" value="1"/>
</dbReference>
<keyword evidence="8 12" id="KW-0256">Endoplasmic reticulum</keyword>
<comment type="pathway">
    <text evidence="2 12">Protein modification; protein glycosylation.</text>
</comment>
<comment type="subcellular location">
    <subcellularLocation>
        <location evidence="1">Endoplasmic reticulum membrane</location>
        <topology evidence="1">Single-pass membrane protein</topology>
    </subcellularLocation>
</comment>
<evidence type="ECO:0000256" key="9">
    <source>
        <dbReference type="ARBA" id="ARBA00022989"/>
    </source>
</evidence>
<evidence type="ECO:0000256" key="7">
    <source>
        <dbReference type="ARBA" id="ARBA00022692"/>
    </source>
</evidence>
<reference evidence="15 16" key="1">
    <citation type="journal article" date="2024" name="Nat. Commun.">
        <title>Phylogenomics reveals the evolutionary origins of lichenization in chlorophyte algae.</title>
        <authorList>
            <person name="Puginier C."/>
            <person name="Libourel C."/>
            <person name="Otte J."/>
            <person name="Skaloud P."/>
            <person name="Haon M."/>
            <person name="Grisel S."/>
            <person name="Petersen M."/>
            <person name="Berrin J.G."/>
            <person name="Delaux P.M."/>
            <person name="Dal Grande F."/>
            <person name="Keller J."/>
        </authorList>
    </citation>
    <scope>NUCLEOTIDE SEQUENCE [LARGE SCALE GENOMIC DNA]</scope>
    <source>
        <strain evidence="15 16">SAG 2043</strain>
    </source>
</reference>
<keyword evidence="6 12" id="KW-0808">Transferase</keyword>
<dbReference type="Proteomes" id="UP001489004">
    <property type="component" value="Unassembled WGS sequence"/>
</dbReference>
<dbReference type="Pfam" id="PF00534">
    <property type="entry name" value="Glycos_transf_1"/>
    <property type="match status" value="1"/>
</dbReference>
<evidence type="ECO:0000256" key="5">
    <source>
        <dbReference type="ARBA" id="ARBA00022676"/>
    </source>
</evidence>